<dbReference type="AlphaFoldDB" id="A0A426XUR7"/>
<dbReference type="EMBL" id="AMZH03017291">
    <property type="protein sequence ID" value="RRT43220.1"/>
    <property type="molecule type" value="Genomic_DNA"/>
</dbReference>
<dbReference type="Proteomes" id="UP000287651">
    <property type="component" value="Unassembled WGS sequence"/>
</dbReference>
<organism evidence="2 3">
    <name type="scientific">Ensete ventricosum</name>
    <name type="common">Abyssinian banana</name>
    <name type="synonym">Musa ensete</name>
    <dbReference type="NCBI Taxonomy" id="4639"/>
    <lineage>
        <taxon>Eukaryota</taxon>
        <taxon>Viridiplantae</taxon>
        <taxon>Streptophyta</taxon>
        <taxon>Embryophyta</taxon>
        <taxon>Tracheophyta</taxon>
        <taxon>Spermatophyta</taxon>
        <taxon>Magnoliopsida</taxon>
        <taxon>Liliopsida</taxon>
        <taxon>Zingiberales</taxon>
        <taxon>Musaceae</taxon>
        <taxon>Ensete</taxon>
    </lineage>
</organism>
<reference evidence="2 3" key="1">
    <citation type="journal article" date="2014" name="Agronomy (Basel)">
        <title>A Draft Genome Sequence for Ensete ventricosum, the Drought-Tolerant Tree Against Hunger.</title>
        <authorList>
            <person name="Harrison J."/>
            <person name="Moore K.A."/>
            <person name="Paszkiewicz K."/>
            <person name="Jones T."/>
            <person name="Grant M."/>
            <person name="Ambacheew D."/>
            <person name="Muzemil S."/>
            <person name="Studholme D.J."/>
        </authorList>
    </citation>
    <scope>NUCLEOTIDE SEQUENCE [LARGE SCALE GENOMIC DNA]</scope>
</reference>
<comment type="caution">
    <text evidence="2">The sequence shown here is derived from an EMBL/GenBank/DDBJ whole genome shotgun (WGS) entry which is preliminary data.</text>
</comment>
<evidence type="ECO:0000313" key="2">
    <source>
        <dbReference type="EMBL" id="RRT43220.1"/>
    </source>
</evidence>
<name>A0A426XUR7_ENSVE</name>
<gene>
    <name evidence="2" type="ORF">B296_00056583</name>
</gene>
<feature type="compositionally biased region" description="Basic residues" evidence="1">
    <location>
        <begin position="51"/>
        <end position="72"/>
    </location>
</feature>
<protein>
    <submittedName>
        <fullName evidence="2">Uncharacterized protein</fullName>
    </submittedName>
</protein>
<feature type="compositionally biased region" description="Basic and acidic residues" evidence="1">
    <location>
        <begin position="35"/>
        <end position="50"/>
    </location>
</feature>
<proteinExistence type="predicted"/>
<sequence length="98" mass="11563">MRTACYRAVPSKIDRRQSISVVGGRLKGEIDRRRSIQGEIDRQRSIEREKGKKKKKNRKKKKKKEKRRRKNTYRPCAVLARASSSLARRRRPRVVGAF</sequence>
<evidence type="ECO:0000256" key="1">
    <source>
        <dbReference type="SAM" id="MobiDB-lite"/>
    </source>
</evidence>
<evidence type="ECO:0000313" key="3">
    <source>
        <dbReference type="Proteomes" id="UP000287651"/>
    </source>
</evidence>
<accession>A0A426XUR7</accession>
<feature type="region of interest" description="Disordered" evidence="1">
    <location>
        <begin position="35"/>
        <end position="76"/>
    </location>
</feature>
<feature type="non-terminal residue" evidence="2">
    <location>
        <position position="98"/>
    </location>
</feature>